<dbReference type="OrthoDB" id="9816041at2"/>
<evidence type="ECO:0000256" key="4">
    <source>
        <dbReference type="ARBA" id="ARBA00022989"/>
    </source>
</evidence>
<accession>A0A0R2H9H6</accession>
<dbReference type="SUPFAM" id="SSF103473">
    <property type="entry name" value="MFS general substrate transporter"/>
    <property type="match status" value="1"/>
</dbReference>
<dbReference type="PANTHER" id="PTHR42718:SF9">
    <property type="entry name" value="MAJOR FACILITATOR SUPERFAMILY MULTIDRUG TRANSPORTER MFSC"/>
    <property type="match status" value="1"/>
</dbReference>
<comment type="caution">
    <text evidence="7">The sequence shown here is derived from an EMBL/GenBank/DDBJ whole genome shotgun (WGS) entry which is preliminary data.</text>
</comment>
<dbReference type="InterPro" id="IPR036259">
    <property type="entry name" value="MFS_trans_sf"/>
</dbReference>
<dbReference type="PRINTS" id="PR01036">
    <property type="entry name" value="TCRTETB"/>
</dbReference>
<dbReference type="GO" id="GO:0022857">
    <property type="term" value="F:transmembrane transporter activity"/>
    <property type="evidence" value="ECO:0007669"/>
    <property type="project" value="InterPro"/>
</dbReference>
<dbReference type="PATRIC" id="fig|1629.5.peg.59"/>
<evidence type="ECO:0000256" key="5">
    <source>
        <dbReference type="ARBA" id="ARBA00023136"/>
    </source>
</evidence>
<evidence type="ECO:0000256" key="3">
    <source>
        <dbReference type="ARBA" id="ARBA00022692"/>
    </source>
</evidence>
<dbReference type="EMBL" id="JQBM01000001">
    <property type="protein sequence ID" value="KRN46796.1"/>
    <property type="molecule type" value="Genomic_DNA"/>
</dbReference>
<keyword evidence="8" id="KW-1185">Reference proteome</keyword>
<dbReference type="CDD" id="cd17503">
    <property type="entry name" value="MFS_LmrB_MDR_like"/>
    <property type="match status" value="1"/>
</dbReference>
<name>A0A0R2H9H6_WEIVI</name>
<organism evidence="7 8">
    <name type="scientific">Weissella viridescens</name>
    <name type="common">Lactobacillus viridescens</name>
    <dbReference type="NCBI Taxonomy" id="1629"/>
    <lineage>
        <taxon>Bacteria</taxon>
        <taxon>Bacillati</taxon>
        <taxon>Bacillota</taxon>
        <taxon>Bacilli</taxon>
        <taxon>Lactobacillales</taxon>
        <taxon>Lactobacillaceae</taxon>
        <taxon>Weissella</taxon>
    </lineage>
</organism>
<dbReference type="AlphaFoldDB" id="A0A0R2H9H6"/>
<dbReference type="Proteomes" id="UP000051992">
    <property type="component" value="Unassembled WGS sequence"/>
</dbReference>
<dbReference type="InterPro" id="IPR020846">
    <property type="entry name" value="MFS_dom"/>
</dbReference>
<dbReference type="PANTHER" id="PTHR42718">
    <property type="entry name" value="MAJOR FACILITATOR SUPERFAMILY MULTIDRUG TRANSPORTER MFSC"/>
    <property type="match status" value="1"/>
</dbReference>
<sequence>MKTKEWHVLAAVIAAGLMSFSGVLIETSMNVTFPHLMQEFNTNASGIQWVTTGYLLAIAVVVPVTAFLLKNYSVKKLFILANLLFLAGVMLDSWAPTLTILLTGRIFQGIGTGIALPLMFHIILTKSPMNKRGVMMGIGTMTTSIAPAIGPTYGGILLSSLGWRSIFWFLIPLILLALVMGLMSIPDEHVTRTERFSWGAFLTLTVGLSTLLIAVEQLSWQYFGLSLIFLVGFYYCNKRRQMLNLAVFRNKTFDELTYSFLVYQAMLLGLSFVLPNYLQLGLHVTSTQAGLFMFPGAVLGAVLAPISGRLLDKIGAVKPILGGITLSTTGLVLMSVFFPVMSFWTLLLAHMLLMTGTGLAYSNIMTVTLGTLPPEQSADGNSILNTMQQFVGASATAIVAQIFSRTVTTHSNGTGTMLGSQYGVWLLTALMLGSVVCFWFVKRQLQTKA</sequence>
<dbReference type="Gene3D" id="1.20.1720.10">
    <property type="entry name" value="Multidrug resistance protein D"/>
    <property type="match status" value="1"/>
</dbReference>
<evidence type="ECO:0000313" key="7">
    <source>
        <dbReference type="EMBL" id="KRN46796.1"/>
    </source>
</evidence>
<gene>
    <name evidence="7" type="ORF">IV50_GL000058</name>
</gene>
<keyword evidence="3" id="KW-0812">Transmembrane</keyword>
<keyword evidence="5" id="KW-0472">Membrane</keyword>
<dbReference type="Gene3D" id="1.20.1250.20">
    <property type="entry name" value="MFS general substrate transporter like domains"/>
    <property type="match status" value="1"/>
</dbReference>
<protein>
    <submittedName>
        <fullName evidence="7">Multidrug resistance efflux pump</fullName>
    </submittedName>
</protein>
<evidence type="ECO:0000259" key="6">
    <source>
        <dbReference type="PROSITE" id="PS50850"/>
    </source>
</evidence>
<comment type="subcellular location">
    <subcellularLocation>
        <location evidence="1">Cell membrane</location>
        <topology evidence="1">Multi-pass membrane protein</topology>
    </subcellularLocation>
</comment>
<feature type="domain" description="Major facilitator superfamily (MFS) profile" evidence="6">
    <location>
        <begin position="7"/>
        <end position="446"/>
    </location>
</feature>
<evidence type="ECO:0000313" key="8">
    <source>
        <dbReference type="Proteomes" id="UP000051992"/>
    </source>
</evidence>
<dbReference type="RefSeq" id="WP_057743415.1">
    <property type="nucleotide sequence ID" value="NZ_BJLU01000001.1"/>
</dbReference>
<dbReference type="PROSITE" id="PS50850">
    <property type="entry name" value="MFS"/>
    <property type="match status" value="1"/>
</dbReference>
<evidence type="ECO:0000256" key="1">
    <source>
        <dbReference type="ARBA" id="ARBA00004651"/>
    </source>
</evidence>
<proteinExistence type="predicted"/>
<dbReference type="Pfam" id="PF07690">
    <property type="entry name" value="MFS_1"/>
    <property type="match status" value="1"/>
</dbReference>
<reference evidence="7 8" key="1">
    <citation type="journal article" date="2015" name="Genome Announc.">
        <title>Expanding the biotechnology potential of lactobacilli through comparative genomics of 213 strains and associated genera.</title>
        <authorList>
            <person name="Sun Z."/>
            <person name="Harris H.M."/>
            <person name="McCann A."/>
            <person name="Guo C."/>
            <person name="Argimon S."/>
            <person name="Zhang W."/>
            <person name="Yang X."/>
            <person name="Jeffery I.B."/>
            <person name="Cooney J.C."/>
            <person name="Kagawa T.F."/>
            <person name="Liu W."/>
            <person name="Song Y."/>
            <person name="Salvetti E."/>
            <person name="Wrobel A."/>
            <person name="Rasinkangas P."/>
            <person name="Parkhill J."/>
            <person name="Rea M.C."/>
            <person name="O'Sullivan O."/>
            <person name="Ritari J."/>
            <person name="Douillard F.P."/>
            <person name="Paul Ross R."/>
            <person name="Yang R."/>
            <person name="Briner A.E."/>
            <person name="Felis G.E."/>
            <person name="de Vos W.M."/>
            <person name="Barrangou R."/>
            <person name="Klaenhammer T.R."/>
            <person name="Caufield P.W."/>
            <person name="Cui Y."/>
            <person name="Zhang H."/>
            <person name="O'Toole P.W."/>
        </authorList>
    </citation>
    <scope>NUCLEOTIDE SEQUENCE [LARGE SCALE GENOMIC DNA]</scope>
    <source>
        <strain evidence="7 8">DSM 20410</strain>
    </source>
</reference>
<dbReference type="InterPro" id="IPR011701">
    <property type="entry name" value="MFS"/>
</dbReference>
<evidence type="ECO:0000256" key="2">
    <source>
        <dbReference type="ARBA" id="ARBA00022448"/>
    </source>
</evidence>
<keyword evidence="4" id="KW-1133">Transmembrane helix</keyword>
<dbReference type="GO" id="GO:0005886">
    <property type="term" value="C:plasma membrane"/>
    <property type="evidence" value="ECO:0007669"/>
    <property type="project" value="UniProtKB-SubCell"/>
</dbReference>
<keyword evidence="2" id="KW-0813">Transport</keyword>